<organism evidence="1 2">
    <name type="scientific">Rhizobium rhizogenes</name>
    <name type="common">Agrobacterium rhizogenes</name>
    <dbReference type="NCBI Taxonomy" id="359"/>
    <lineage>
        <taxon>Bacteria</taxon>
        <taxon>Pseudomonadati</taxon>
        <taxon>Pseudomonadota</taxon>
        <taxon>Alphaproteobacteria</taxon>
        <taxon>Hyphomicrobiales</taxon>
        <taxon>Rhizobiaceae</taxon>
        <taxon>Rhizobium/Agrobacterium group</taxon>
        <taxon>Rhizobium</taxon>
    </lineage>
</organism>
<sequence length="87" mass="10055">MREYERQIVITTHGVLAAAVLKVIRLPGSWYAVIWENPERYASFTQDKSPRNGGFEHMTDRDFLDRVQLVASFTQGIDFDFEEAMDA</sequence>
<proteinExistence type="predicted"/>
<evidence type="ECO:0000313" key="1">
    <source>
        <dbReference type="EMBL" id="CAD0210242.1"/>
    </source>
</evidence>
<comment type="caution">
    <text evidence="1">The sequence shown here is derived from an EMBL/GenBank/DDBJ whole genome shotgun (WGS) entry which is preliminary data.</text>
</comment>
<name>A0AAN1ZZT5_RHIRH</name>
<dbReference type="Proteomes" id="UP000528185">
    <property type="component" value="Unassembled WGS sequence"/>
</dbReference>
<dbReference type="EMBL" id="CAICSX020000001">
    <property type="protein sequence ID" value="CAD0210242.1"/>
    <property type="molecule type" value="Genomic_DNA"/>
</dbReference>
<evidence type="ECO:0000313" key="2">
    <source>
        <dbReference type="Proteomes" id="UP000528185"/>
    </source>
</evidence>
<dbReference type="AlphaFoldDB" id="A0AAN1ZZT5"/>
<gene>
    <name evidence="1" type="ORF">AGRHK599_LOCUS257</name>
</gene>
<dbReference type="KEGG" id="aro:B0909_10530"/>
<dbReference type="RefSeq" id="WP_065114895.1">
    <property type="nucleotide sequence ID" value="NZ_CAICSX020000001.1"/>
</dbReference>
<reference evidence="1 2" key="1">
    <citation type="submission" date="2020-06" db="EMBL/GenBank/DDBJ databases">
        <authorList>
            <person name="De Coninck B."/>
            <person name="Ibrahim H."/>
        </authorList>
    </citation>
    <scope>NUCLEOTIDE SEQUENCE [LARGE SCALE GENOMIC DNA]</scope>
    <source>
        <strain evidence="1">Ag_rhizogenes_K599</strain>
    </source>
</reference>
<accession>A0AAN1ZZT5</accession>
<protein>
    <submittedName>
        <fullName evidence="1">Uncharacterized protein</fullName>
    </submittedName>
</protein>